<dbReference type="EMBL" id="CP093846">
    <property type="protein sequence ID" value="UNS96457.1"/>
    <property type="molecule type" value="Genomic_DNA"/>
</dbReference>
<sequence>MSQQALTPDTAARRLALRLAVATLGQWTDRARRAAAQRPPDRVRRHTEAFAAADPARRSPQAVPVADAARKPAHAARHSAGDRPAEATGRGRPADGARRPSAHAGSASSAPPTVSVEHPGDPGIPVLARLVAAMGDAEAAAVAARAAAVWARDAGRGPGHRGLFDGGLAGTLVGLRQCAVLHPALHPVADRLRDRLLDHPSRPFAGGEAEPPPGRPRGAPERYGSVTFPDYDLILGPSGVLLALTADGHEARGTPGEAESGPAAYAAYVASAARLAALCDGAELPGLRTHYPAHPVLGWLHGRINTGMGHGVAGVTAALTAAVRQVGPRPELAAALRNTSRWLMKESFDDARDIRTWTGCGLDGQARPPGAHARQAWCYGTPGVSWALWDAADALGDPVGAAWAAAAFRTLADGYHEGFHLFGDHPGDRLGLCHGAAGVLAVADAMRRHGRLPAAAALRERLLGHFVAQEEELWALAGERCGLLGGAGGALAAVLTATGGNRGWLPCAGLR</sequence>
<gene>
    <name evidence="2" type="ORF">MMF93_08015</name>
</gene>
<dbReference type="PRINTS" id="PR01955">
    <property type="entry name" value="LANCFRANKIA"/>
</dbReference>
<feature type="region of interest" description="Disordered" evidence="1">
    <location>
        <begin position="30"/>
        <end position="120"/>
    </location>
</feature>
<dbReference type="Pfam" id="PF05147">
    <property type="entry name" value="LANC_like"/>
    <property type="match status" value="1"/>
</dbReference>
<dbReference type="InterPro" id="IPR007822">
    <property type="entry name" value="LANC-like"/>
</dbReference>
<dbReference type="PRINTS" id="PR01950">
    <property type="entry name" value="LANCSUPER"/>
</dbReference>
<feature type="compositionally biased region" description="Low complexity" evidence="1">
    <location>
        <begin position="102"/>
        <end position="112"/>
    </location>
</feature>
<dbReference type="SUPFAM" id="SSF158745">
    <property type="entry name" value="LanC-like"/>
    <property type="match status" value="1"/>
</dbReference>
<proteinExistence type="predicted"/>
<keyword evidence="3" id="KW-1185">Reference proteome</keyword>
<feature type="region of interest" description="Disordered" evidence="1">
    <location>
        <begin position="199"/>
        <end position="220"/>
    </location>
</feature>
<dbReference type="SMART" id="SM01260">
    <property type="entry name" value="LANC_like"/>
    <property type="match status" value="1"/>
</dbReference>
<evidence type="ECO:0000313" key="2">
    <source>
        <dbReference type="EMBL" id="UNS96457.1"/>
    </source>
</evidence>
<protein>
    <submittedName>
        <fullName evidence="2">Subtilin biosynthesis protein spaC</fullName>
    </submittedName>
</protein>
<dbReference type="Proteomes" id="UP001202244">
    <property type="component" value="Chromosome"/>
</dbReference>
<feature type="compositionally biased region" description="Basic and acidic residues" evidence="1">
    <location>
        <begin position="39"/>
        <end position="48"/>
    </location>
</feature>
<accession>A0ABY3XPR4</accession>
<evidence type="ECO:0000313" key="3">
    <source>
        <dbReference type="Proteomes" id="UP001202244"/>
    </source>
</evidence>
<reference evidence="2 3" key="1">
    <citation type="journal article" date="2023" name="Microbiol. Spectr.">
        <title>Synergy between Genome Mining, Metabolomics, and Bioinformatics Uncovers Antibacterial Chlorinated Carbazole Alkaloids and Their Biosynthetic Gene Cluster from Streptomyces tubbatahanensis sp. nov., a Novel Actinomycete Isolated from Sulu Sea, Philippines.</title>
        <authorList>
            <person name="Tenebro C.P."/>
            <person name="Trono D.J.V.L."/>
            <person name="Balida L.A.P."/>
            <person name="Bayog L.K.A."/>
            <person name="Bruna J.R."/>
            <person name="Sabido E.M."/>
            <person name="Caspe D.P.C."/>
            <person name="de Los Santos E.L.C."/>
            <person name="Saludes J.P."/>
            <person name="Dalisay D.S."/>
        </authorList>
    </citation>
    <scope>NUCLEOTIDE SEQUENCE [LARGE SCALE GENOMIC DNA]</scope>
    <source>
        <strain evidence="2 3">DSD3025</strain>
    </source>
</reference>
<dbReference type="Gene3D" id="1.50.10.20">
    <property type="match status" value="1"/>
</dbReference>
<organism evidence="2 3">
    <name type="scientific">Streptomyces tubbatahanensis</name>
    <dbReference type="NCBI Taxonomy" id="2923272"/>
    <lineage>
        <taxon>Bacteria</taxon>
        <taxon>Bacillati</taxon>
        <taxon>Actinomycetota</taxon>
        <taxon>Actinomycetes</taxon>
        <taxon>Kitasatosporales</taxon>
        <taxon>Streptomycetaceae</taxon>
        <taxon>Streptomyces</taxon>
    </lineage>
</organism>
<name>A0ABY3XPR4_9ACTN</name>
<evidence type="ECO:0000256" key="1">
    <source>
        <dbReference type="SAM" id="MobiDB-lite"/>
    </source>
</evidence>
<dbReference type="RefSeq" id="WP_242750473.1">
    <property type="nucleotide sequence ID" value="NZ_CP093846.1"/>
</dbReference>